<name>A0ABY1Q2Z7_9BACT</name>
<feature type="region of interest" description="Disordered" evidence="6">
    <location>
        <begin position="729"/>
        <end position="777"/>
    </location>
</feature>
<evidence type="ECO:0000256" key="6">
    <source>
        <dbReference type="SAM" id="MobiDB-lite"/>
    </source>
</evidence>
<evidence type="ECO:0000259" key="8">
    <source>
        <dbReference type="Pfam" id="PF00884"/>
    </source>
</evidence>
<feature type="compositionally biased region" description="Basic and acidic residues" evidence="6">
    <location>
        <begin position="756"/>
        <end position="769"/>
    </location>
</feature>
<protein>
    <submittedName>
        <fullName evidence="9">Sulfatase</fullName>
    </submittedName>
</protein>
<keyword evidence="5 7" id="KW-0472">Membrane</keyword>
<evidence type="ECO:0000256" key="7">
    <source>
        <dbReference type="SAM" id="Phobius"/>
    </source>
</evidence>
<evidence type="ECO:0000256" key="3">
    <source>
        <dbReference type="ARBA" id="ARBA00022692"/>
    </source>
</evidence>
<dbReference type="InterPro" id="IPR050448">
    <property type="entry name" value="OpgB/LTA_synthase_biosynth"/>
</dbReference>
<dbReference type="Pfam" id="PF00884">
    <property type="entry name" value="Sulfatase"/>
    <property type="match status" value="1"/>
</dbReference>
<gene>
    <name evidence="9" type="ORF">SAMN06265222_10558</name>
</gene>
<feature type="transmembrane region" description="Helical" evidence="7">
    <location>
        <begin position="138"/>
        <end position="167"/>
    </location>
</feature>
<evidence type="ECO:0000313" key="9">
    <source>
        <dbReference type="EMBL" id="SMP55941.1"/>
    </source>
</evidence>
<feature type="transmembrane region" description="Helical" evidence="7">
    <location>
        <begin position="187"/>
        <end position="204"/>
    </location>
</feature>
<dbReference type="InterPro" id="IPR000917">
    <property type="entry name" value="Sulfatase_N"/>
</dbReference>
<dbReference type="EMBL" id="FXUG01000005">
    <property type="protein sequence ID" value="SMP55941.1"/>
    <property type="molecule type" value="Genomic_DNA"/>
</dbReference>
<evidence type="ECO:0000256" key="2">
    <source>
        <dbReference type="ARBA" id="ARBA00022475"/>
    </source>
</evidence>
<dbReference type="SUPFAM" id="SSF51695">
    <property type="entry name" value="PLC-like phosphodiesterases"/>
    <property type="match status" value="1"/>
</dbReference>
<evidence type="ECO:0000256" key="1">
    <source>
        <dbReference type="ARBA" id="ARBA00004651"/>
    </source>
</evidence>
<sequence>MPLNPNTHAGPRKQIKRSWNRIDAQKCLVLLSHIAWIATFLIATTHPLDRPVDESMSLSFAACYGWVAAQSFLPIVAMCALGMLLSLGWPRLGFWVGATLVGLVPVLLVCDCITFHWIGERLLSPAMYHIVATMLPNLLPFLSVGTVLTGIFAIGLTTILAWCTCWLTFRIAKHWKADRDKAISPSVLLAITTGIAMLFAIPAIRRLPSTLAEMRPHSTRHPLCFLGMVKHLGVGVPLPTGSDAVQGRLHGLGLNEAVTKHLEQLGELRLANAKASSTDFNNHPDVLIIVVESLQLDILSQEVMPNLFDFAGRGLHLQNHFSGGNGTNLGFFSLITGKEATWFPRSEQVPVLMNKLFRQAGYKTALFSGIDDFPKFDMDTYINPNEYDIYQAEPCDWLASDQLAVDRTIEFFDRNDATDPEQPRLAVLHTYSTHSPFDNQPEDEHFLPASSQYYVTPYTQNGRTPVWNRYRNAVRSADRLISSVLSEDRVTVVVGDHGEALLEDGTIGHGTRLDSIQNQTPAILFAPGFEPNEVKLPTSHIDILPTVLSACGLTLNSPELLDGVDLLNAPHESLATRSFASCHFMGPELMLVGPWTNESAHPFAYRCAFSIKQWQAAALNPIDRLGLDLQASKLSTATDNLKMQERFGRWMEKRFGLNPMQDRRNQNELFRNYLNHSSSDIRLQAVEIASNVASPDRELIELVSLAATDHDAQVREAAQAAWVTLQRRAVHNDETPNDAKPASPKPPIADRYASPRKVEMRSKSSRSTEEIQANGRDVPRFIAHAGGAIDGHTYTNSLEALNHNYRQGFRTFELDIVETIDHHFVAAHDWASWKNLTNYSGSLPPTLAQFRQHKILDRYTPMDMDAINHWFAGHPKAILVTDKIDKPTSFANQFIDSRRLVMELFSIEAVEEATDAKIAVTVSEPLLNQVKTNKVNWLLDRNIDQVDLSRLSLDQHMPLIHSLNEAGVKVFVYHVNYTDGEDEAFVVCHDFDFVYGMYADQWGFGESQVHFECCPATNSVD</sequence>
<comment type="subcellular location">
    <subcellularLocation>
        <location evidence="1">Cell membrane</location>
        <topology evidence="1">Multi-pass membrane protein</topology>
    </subcellularLocation>
</comment>
<keyword evidence="3 7" id="KW-0812">Transmembrane</keyword>
<feature type="transmembrane region" description="Helical" evidence="7">
    <location>
        <begin position="92"/>
        <end position="118"/>
    </location>
</feature>
<feature type="transmembrane region" description="Helical" evidence="7">
    <location>
        <begin position="27"/>
        <end position="44"/>
    </location>
</feature>
<dbReference type="Gene3D" id="3.40.720.10">
    <property type="entry name" value="Alkaline Phosphatase, subunit A"/>
    <property type="match status" value="1"/>
</dbReference>
<evidence type="ECO:0000313" key="10">
    <source>
        <dbReference type="Proteomes" id="UP001158067"/>
    </source>
</evidence>
<dbReference type="Gene3D" id="3.20.20.190">
    <property type="entry name" value="Phosphatidylinositol (PI) phosphodiesterase"/>
    <property type="match status" value="1"/>
</dbReference>
<feature type="transmembrane region" description="Helical" evidence="7">
    <location>
        <begin position="64"/>
        <end position="85"/>
    </location>
</feature>
<dbReference type="PANTHER" id="PTHR47371">
    <property type="entry name" value="LIPOTEICHOIC ACID SYNTHASE"/>
    <property type="match status" value="1"/>
</dbReference>
<dbReference type="SUPFAM" id="SSF53649">
    <property type="entry name" value="Alkaline phosphatase-like"/>
    <property type="match status" value="1"/>
</dbReference>
<evidence type="ECO:0000256" key="5">
    <source>
        <dbReference type="ARBA" id="ARBA00023136"/>
    </source>
</evidence>
<keyword evidence="2" id="KW-1003">Cell membrane</keyword>
<evidence type="ECO:0000256" key="4">
    <source>
        <dbReference type="ARBA" id="ARBA00022989"/>
    </source>
</evidence>
<dbReference type="PANTHER" id="PTHR47371:SF3">
    <property type="entry name" value="PHOSPHOGLYCEROL TRANSFERASE I"/>
    <property type="match status" value="1"/>
</dbReference>
<feature type="domain" description="Sulfatase N-terminal" evidence="8">
    <location>
        <begin position="284"/>
        <end position="552"/>
    </location>
</feature>
<accession>A0ABY1Q2Z7</accession>
<keyword evidence="10" id="KW-1185">Reference proteome</keyword>
<keyword evidence="4 7" id="KW-1133">Transmembrane helix</keyword>
<proteinExistence type="predicted"/>
<dbReference type="Proteomes" id="UP001158067">
    <property type="component" value="Unassembled WGS sequence"/>
</dbReference>
<organism evidence="9 10">
    <name type="scientific">Neorhodopirellula lusitana</name>
    <dbReference type="NCBI Taxonomy" id="445327"/>
    <lineage>
        <taxon>Bacteria</taxon>
        <taxon>Pseudomonadati</taxon>
        <taxon>Planctomycetota</taxon>
        <taxon>Planctomycetia</taxon>
        <taxon>Pirellulales</taxon>
        <taxon>Pirellulaceae</taxon>
        <taxon>Neorhodopirellula</taxon>
    </lineage>
</organism>
<dbReference type="InterPro" id="IPR017946">
    <property type="entry name" value="PLC-like_Pdiesterase_TIM-brl"/>
</dbReference>
<reference evidence="9 10" key="1">
    <citation type="submission" date="2017-05" db="EMBL/GenBank/DDBJ databases">
        <authorList>
            <person name="Varghese N."/>
            <person name="Submissions S."/>
        </authorList>
    </citation>
    <scope>NUCLEOTIDE SEQUENCE [LARGE SCALE GENOMIC DNA]</scope>
    <source>
        <strain evidence="9 10">DSM 25457</strain>
    </source>
</reference>
<comment type="caution">
    <text evidence="9">The sequence shown here is derived from an EMBL/GenBank/DDBJ whole genome shotgun (WGS) entry which is preliminary data.</text>
</comment>
<dbReference type="InterPro" id="IPR017850">
    <property type="entry name" value="Alkaline_phosphatase_core_sf"/>
</dbReference>